<accession>H2YU84</accession>
<sequence length="89" mass="9962">MSTVAEVEKSHHAHQHSDLTGMSSNAGVGQTSVKTAKSTRDRRAKSHYYDSKVDNEHENSAGHSNPHIARAYSRLHQFHIEEQPSHDSM</sequence>
<dbReference type="GeneTree" id="ENSGT00390000007940"/>
<dbReference type="Proteomes" id="UP000007875">
    <property type="component" value="Unassembled WGS sequence"/>
</dbReference>
<feature type="region of interest" description="Disordered" evidence="1">
    <location>
        <begin position="1"/>
        <end position="70"/>
    </location>
</feature>
<reference evidence="3" key="1">
    <citation type="submission" date="2003-08" db="EMBL/GenBank/DDBJ databases">
        <authorList>
            <person name="Birren B."/>
            <person name="Nusbaum C."/>
            <person name="Abebe A."/>
            <person name="Abouelleil A."/>
            <person name="Adekoya E."/>
            <person name="Ait-zahra M."/>
            <person name="Allen N."/>
            <person name="Allen T."/>
            <person name="An P."/>
            <person name="Anderson M."/>
            <person name="Anderson S."/>
            <person name="Arachchi H."/>
            <person name="Armbruster J."/>
            <person name="Bachantsang P."/>
            <person name="Baldwin J."/>
            <person name="Barry A."/>
            <person name="Bayul T."/>
            <person name="Blitshsteyn B."/>
            <person name="Bloom T."/>
            <person name="Blye J."/>
            <person name="Boguslavskiy L."/>
            <person name="Borowsky M."/>
            <person name="Boukhgalter B."/>
            <person name="Brunache A."/>
            <person name="Butler J."/>
            <person name="Calixte N."/>
            <person name="Calvo S."/>
            <person name="Camarata J."/>
            <person name="Campo K."/>
            <person name="Chang J."/>
            <person name="Cheshatsang Y."/>
            <person name="Citroen M."/>
            <person name="Collymore A."/>
            <person name="Considine T."/>
            <person name="Cook A."/>
            <person name="Cooke P."/>
            <person name="Corum B."/>
            <person name="Cuomo C."/>
            <person name="David R."/>
            <person name="Dawoe T."/>
            <person name="Degray S."/>
            <person name="Dodge S."/>
            <person name="Dooley K."/>
            <person name="Dorje P."/>
            <person name="Dorjee K."/>
            <person name="Dorris L."/>
            <person name="Duffey N."/>
            <person name="Dupes A."/>
            <person name="Elkins T."/>
            <person name="Engels R."/>
            <person name="Erickson J."/>
            <person name="Farina A."/>
            <person name="Faro S."/>
            <person name="Ferreira P."/>
            <person name="Fischer H."/>
            <person name="Fitzgerald M."/>
            <person name="Foley K."/>
            <person name="Gage D."/>
            <person name="Galagan J."/>
            <person name="Gearin G."/>
            <person name="Gnerre S."/>
            <person name="Gnirke A."/>
            <person name="Goyette A."/>
            <person name="Graham J."/>
            <person name="Grandbois E."/>
            <person name="Gyaltsen K."/>
            <person name="Hafez N."/>
            <person name="Hagopian D."/>
            <person name="Hagos B."/>
            <person name="Hall J."/>
            <person name="Hatcher B."/>
            <person name="Heller A."/>
            <person name="Higgins H."/>
            <person name="Honan T."/>
            <person name="Horn A."/>
            <person name="Houde N."/>
            <person name="Hughes L."/>
            <person name="Hulme W."/>
            <person name="Husby E."/>
            <person name="Iliev I."/>
            <person name="Jaffe D."/>
            <person name="Jones C."/>
            <person name="Kamal M."/>
            <person name="Kamat A."/>
            <person name="Kamvysselis M."/>
            <person name="Karlsson E."/>
            <person name="Kells C."/>
            <person name="Kieu A."/>
            <person name="Kisner P."/>
            <person name="Kodira C."/>
            <person name="Kulbokas E."/>
            <person name="Labutti K."/>
            <person name="Lama D."/>
            <person name="Landers T."/>
            <person name="Leger J."/>
            <person name="Levine S."/>
            <person name="Lewis D."/>
            <person name="Lewis T."/>
            <person name="Lindblad-toh K."/>
            <person name="Liu X."/>
            <person name="Lokyitsang T."/>
            <person name="Lokyitsang Y."/>
            <person name="Lucien O."/>
            <person name="Lui A."/>
            <person name="Ma L.J."/>
            <person name="Mabbitt R."/>
            <person name="Macdonald J."/>
            <person name="Maclean C."/>
            <person name="Major J."/>
            <person name="Manning J."/>
            <person name="Marabella R."/>
            <person name="Maru K."/>
            <person name="Matthews C."/>
            <person name="Mauceli E."/>
            <person name="Mccarthy M."/>
            <person name="Mcdonough S."/>
            <person name="Mcghee T."/>
            <person name="Meldrim J."/>
            <person name="Meneus L."/>
            <person name="Mesirov J."/>
            <person name="Mihalev A."/>
            <person name="Mihova T."/>
            <person name="Mikkelsen T."/>
            <person name="Mlenga V."/>
            <person name="Moru K."/>
            <person name="Mozes J."/>
            <person name="Mulrain L."/>
            <person name="Munson G."/>
            <person name="Naylor J."/>
            <person name="Newes C."/>
            <person name="Nguyen C."/>
            <person name="Nguyen N."/>
            <person name="Nguyen T."/>
            <person name="Nicol R."/>
            <person name="Nielsen C."/>
            <person name="Nizzari M."/>
            <person name="Norbu C."/>
            <person name="Norbu N."/>
            <person name="O'donnell P."/>
            <person name="Okoawo O."/>
            <person name="O'leary S."/>
            <person name="Omotosho B."/>
            <person name="O'neill K."/>
            <person name="Osman S."/>
            <person name="Parker S."/>
            <person name="Perrin D."/>
            <person name="Phunkhang P."/>
            <person name="Piqani B."/>
            <person name="Purcell S."/>
            <person name="Rachupka T."/>
            <person name="Ramasamy U."/>
            <person name="Rameau R."/>
            <person name="Ray V."/>
            <person name="Raymond C."/>
            <person name="Retta R."/>
            <person name="Richardson S."/>
            <person name="Rise C."/>
            <person name="Rodriguez J."/>
            <person name="Rogers J."/>
            <person name="Rogov P."/>
            <person name="Rutman M."/>
            <person name="Schupbach R."/>
            <person name="Seaman C."/>
            <person name="Settipalli S."/>
            <person name="Sharpe T."/>
            <person name="Sheridan J."/>
            <person name="Sherpa N."/>
            <person name="Shi J."/>
            <person name="Smirnov S."/>
            <person name="Smith C."/>
            <person name="Sougnez C."/>
            <person name="Spencer B."/>
            <person name="Stalker J."/>
            <person name="Stange-thomann N."/>
            <person name="Stavropoulos S."/>
            <person name="Stetson K."/>
            <person name="Stone C."/>
            <person name="Stone S."/>
            <person name="Stubbs M."/>
            <person name="Talamas J."/>
            <person name="Tchuinga P."/>
            <person name="Tenzing P."/>
            <person name="Tesfaye S."/>
            <person name="Theodore J."/>
            <person name="Thoulutsang Y."/>
            <person name="Topham K."/>
            <person name="Towey S."/>
            <person name="Tsamla T."/>
            <person name="Tsomo N."/>
            <person name="Vallee D."/>
            <person name="Vassiliev H."/>
            <person name="Venkataraman V."/>
            <person name="Vinson J."/>
            <person name="Vo A."/>
            <person name="Wade C."/>
            <person name="Wang S."/>
            <person name="Wangchuk T."/>
            <person name="Wangdi T."/>
            <person name="Whittaker C."/>
            <person name="Wilkinson J."/>
            <person name="Wu Y."/>
            <person name="Wyman D."/>
            <person name="Yadav S."/>
            <person name="Yang S."/>
            <person name="Yang X."/>
            <person name="Yeager S."/>
            <person name="Yee E."/>
            <person name="Young G."/>
            <person name="Zainoun J."/>
            <person name="Zembeck L."/>
            <person name="Zimmer A."/>
            <person name="Zody M."/>
            <person name="Lander E."/>
        </authorList>
    </citation>
    <scope>NUCLEOTIDE SEQUENCE [LARGE SCALE GENOMIC DNA]</scope>
</reference>
<name>H2YU84_CIOSA</name>
<feature type="compositionally biased region" description="Polar residues" evidence="1">
    <location>
        <begin position="18"/>
        <end position="36"/>
    </location>
</feature>
<dbReference type="Ensembl" id="ENSCSAVT00000009008.1">
    <property type="protein sequence ID" value="ENSCSAVP00000008894.1"/>
    <property type="gene ID" value="ENSCSAVG00000005273.1"/>
</dbReference>
<evidence type="ECO:0000313" key="3">
    <source>
        <dbReference type="Proteomes" id="UP000007875"/>
    </source>
</evidence>
<organism evidence="2 3">
    <name type="scientific">Ciona savignyi</name>
    <name type="common">Pacific transparent sea squirt</name>
    <dbReference type="NCBI Taxonomy" id="51511"/>
    <lineage>
        <taxon>Eukaryota</taxon>
        <taxon>Metazoa</taxon>
        <taxon>Chordata</taxon>
        <taxon>Tunicata</taxon>
        <taxon>Ascidiacea</taxon>
        <taxon>Phlebobranchia</taxon>
        <taxon>Cionidae</taxon>
        <taxon>Ciona</taxon>
    </lineage>
</organism>
<feature type="compositionally biased region" description="Basic and acidic residues" evidence="1">
    <location>
        <begin position="47"/>
        <end position="60"/>
    </location>
</feature>
<evidence type="ECO:0000313" key="2">
    <source>
        <dbReference type="Ensembl" id="ENSCSAVP00000008894.1"/>
    </source>
</evidence>
<dbReference type="AlphaFoldDB" id="H2YU84"/>
<feature type="compositionally biased region" description="Basic and acidic residues" evidence="1">
    <location>
        <begin position="1"/>
        <end position="10"/>
    </location>
</feature>
<protein>
    <submittedName>
        <fullName evidence="2">Uncharacterized protein</fullName>
    </submittedName>
</protein>
<dbReference type="HOGENOM" id="CLU_2454037_0_0_1"/>
<proteinExistence type="predicted"/>
<keyword evidence="3" id="KW-1185">Reference proteome</keyword>
<evidence type="ECO:0000256" key="1">
    <source>
        <dbReference type="SAM" id="MobiDB-lite"/>
    </source>
</evidence>
<reference evidence="2" key="2">
    <citation type="submission" date="2025-08" db="UniProtKB">
        <authorList>
            <consortium name="Ensembl"/>
        </authorList>
    </citation>
    <scope>IDENTIFICATION</scope>
</reference>
<reference evidence="2" key="3">
    <citation type="submission" date="2025-09" db="UniProtKB">
        <authorList>
            <consortium name="Ensembl"/>
        </authorList>
    </citation>
    <scope>IDENTIFICATION</scope>
</reference>